<comment type="caution">
    <text evidence="11">The sequence shown here is derived from an EMBL/GenBank/DDBJ whole genome shotgun (WGS) entry which is preliminary data.</text>
</comment>
<dbReference type="GO" id="GO:0005886">
    <property type="term" value="C:plasma membrane"/>
    <property type="evidence" value="ECO:0007669"/>
    <property type="project" value="UniProtKB-SubCell"/>
</dbReference>
<evidence type="ECO:0000256" key="3">
    <source>
        <dbReference type="ARBA" id="ARBA00022692"/>
    </source>
</evidence>
<comment type="similarity">
    <text evidence="7 10">Belongs to the fluoride channel Fluc/FEX (TC 1.A.43) family.</text>
</comment>
<comment type="function">
    <text evidence="9 10">Fluoride-specific ion channel. Important for reducing fluoride concentration in the cell, thus reducing its toxicity.</text>
</comment>
<keyword evidence="10" id="KW-0813">Transport</keyword>
<keyword evidence="2 10" id="KW-1003">Cell membrane</keyword>
<comment type="catalytic activity">
    <reaction evidence="8">
        <text>fluoride(in) = fluoride(out)</text>
        <dbReference type="Rhea" id="RHEA:76159"/>
        <dbReference type="ChEBI" id="CHEBI:17051"/>
    </reaction>
    <physiologicalReaction direction="left-to-right" evidence="8">
        <dbReference type="Rhea" id="RHEA:76160"/>
    </physiologicalReaction>
</comment>
<keyword evidence="4 10" id="KW-1133">Transmembrane helix</keyword>
<gene>
    <name evidence="10" type="primary">fluC</name>
    <name evidence="10" type="synonym">crcB</name>
    <name evidence="11" type="ORF">H4W31_001699</name>
</gene>
<evidence type="ECO:0000256" key="7">
    <source>
        <dbReference type="ARBA" id="ARBA00035120"/>
    </source>
</evidence>
<name>A0A927R5M3_9ACTN</name>
<dbReference type="PANTHER" id="PTHR28259:SF1">
    <property type="entry name" value="FLUORIDE EXPORT PROTEIN 1-RELATED"/>
    <property type="match status" value="1"/>
</dbReference>
<keyword evidence="3 10" id="KW-0812">Transmembrane</keyword>
<feature type="transmembrane region" description="Helical" evidence="10">
    <location>
        <begin position="97"/>
        <end position="118"/>
    </location>
</feature>
<comment type="caution">
    <text evidence="10">Lacks conserved residue(s) required for the propagation of feature annotation.</text>
</comment>
<keyword evidence="12" id="KW-1185">Reference proteome</keyword>
<dbReference type="GO" id="GO:0062054">
    <property type="term" value="F:fluoride channel activity"/>
    <property type="evidence" value="ECO:0007669"/>
    <property type="project" value="UniProtKB-UniRule"/>
</dbReference>
<evidence type="ECO:0000256" key="10">
    <source>
        <dbReference type="HAMAP-Rule" id="MF_00454"/>
    </source>
</evidence>
<evidence type="ECO:0000256" key="2">
    <source>
        <dbReference type="ARBA" id="ARBA00022475"/>
    </source>
</evidence>
<evidence type="ECO:0000256" key="9">
    <source>
        <dbReference type="ARBA" id="ARBA00049940"/>
    </source>
</evidence>
<dbReference type="Pfam" id="PF02537">
    <property type="entry name" value="CRCB"/>
    <property type="match status" value="1"/>
</dbReference>
<evidence type="ECO:0000256" key="8">
    <source>
        <dbReference type="ARBA" id="ARBA00035585"/>
    </source>
</evidence>
<sequence>MLTWAAVLLGGAVGAVARFGVNWLAARASRPPPWATFTVNVVGSLVLGLLAGVGTALPGWVGALVGTGFCGALTTYSTFGYETVQLAGSGPAGRGRALLNVVATLTVGLGVAALGWYLGSRL</sequence>
<keyword evidence="10" id="KW-0479">Metal-binding</keyword>
<feature type="binding site" evidence="10">
    <location>
        <position position="74"/>
    </location>
    <ligand>
        <name>Na(+)</name>
        <dbReference type="ChEBI" id="CHEBI:29101"/>
        <note>structural</note>
    </ligand>
</feature>
<protein>
    <recommendedName>
        <fullName evidence="10">Fluoride-specific ion channel FluC</fullName>
    </recommendedName>
</protein>
<dbReference type="PANTHER" id="PTHR28259">
    <property type="entry name" value="FLUORIDE EXPORT PROTEIN 1-RELATED"/>
    <property type="match status" value="1"/>
</dbReference>
<keyword evidence="6 10" id="KW-0407">Ion channel</keyword>
<comment type="subcellular location">
    <subcellularLocation>
        <location evidence="1 10">Cell membrane</location>
        <topology evidence="1 10">Multi-pass membrane protein</topology>
    </subcellularLocation>
</comment>
<evidence type="ECO:0000256" key="4">
    <source>
        <dbReference type="ARBA" id="ARBA00022989"/>
    </source>
</evidence>
<dbReference type="EMBL" id="JADBEB010000001">
    <property type="protein sequence ID" value="MBE1486061.1"/>
    <property type="molecule type" value="Genomic_DNA"/>
</dbReference>
<accession>A0A927R5M3</accession>
<comment type="activity regulation">
    <text evidence="10">Na(+) is not transported, but it plays an essential structural role and its presence is essential for fluoride channel function.</text>
</comment>
<dbReference type="InterPro" id="IPR003691">
    <property type="entry name" value="FluC"/>
</dbReference>
<organism evidence="11 12">
    <name type="scientific">Plantactinospora soyae</name>
    <dbReference type="NCBI Taxonomy" id="1544732"/>
    <lineage>
        <taxon>Bacteria</taxon>
        <taxon>Bacillati</taxon>
        <taxon>Actinomycetota</taxon>
        <taxon>Actinomycetes</taxon>
        <taxon>Micromonosporales</taxon>
        <taxon>Micromonosporaceae</taxon>
        <taxon>Plantactinospora</taxon>
    </lineage>
</organism>
<evidence type="ECO:0000256" key="1">
    <source>
        <dbReference type="ARBA" id="ARBA00004651"/>
    </source>
</evidence>
<proteinExistence type="inferred from homology"/>
<evidence type="ECO:0000313" key="12">
    <source>
        <dbReference type="Proteomes" id="UP000649753"/>
    </source>
</evidence>
<dbReference type="GO" id="GO:0046872">
    <property type="term" value="F:metal ion binding"/>
    <property type="evidence" value="ECO:0007669"/>
    <property type="project" value="UniProtKB-KW"/>
</dbReference>
<keyword evidence="5 10" id="KW-0472">Membrane</keyword>
<dbReference type="GO" id="GO:0140114">
    <property type="term" value="P:cellular detoxification of fluoride"/>
    <property type="evidence" value="ECO:0007669"/>
    <property type="project" value="UniProtKB-UniRule"/>
</dbReference>
<feature type="binding site" evidence="10">
    <location>
        <position position="71"/>
    </location>
    <ligand>
        <name>Na(+)</name>
        <dbReference type="ChEBI" id="CHEBI:29101"/>
        <note>structural</note>
    </ligand>
</feature>
<reference evidence="11" key="1">
    <citation type="submission" date="2020-10" db="EMBL/GenBank/DDBJ databases">
        <title>Sequencing the genomes of 1000 actinobacteria strains.</title>
        <authorList>
            <person name="Klenk H.-P."/>
        </authorList>
    </citation>
    <scope>NUCLEOTIDE SEQUENCE</scope>
    <source>
        <strain evidence="11">DSM 46832</strain>
    </source>
</reference>
<dbReference type="AlphaFoldDB" id="A0A927R5M3"/>
<feature type="transmembrane region" description="Helical" evidence="10">
    <location>
        <begin position="34"/>
        <end position="53"/>
    </location>
</feature>
<evidence type="ECO:0000256" key="5">
    <source>
        <dbReference type="ARBA" id="ARBA00023136"/>
    </source>
</evidence>
<keyword evidence="10" id="KW-0406">Ion transport</keyword>
<dbReference type="HAMAP" id="MF_00454">
    <property type="entry name" value="FluC"/>
    <property type="match status" value="1"/>
</dbReference>
<evidence type="ECO:0000313" key="11">
    <source>
        <dbReference type="EMBL" id="MBE1486061.1"/>
    </source>
</evidence>
<dbReference type="Proteomes" id="UP000649753">
    <property type="component" value="Unassembled WGS sequence"/>
</dbReference>
<evidence type="ECO:0000256" key="6">
    <source>
        <dbReference type="ARBA" id="ARBA00023303"/>
    </source>
</evidence>
<keyword evidence="10" id="KW-0915">Sodium</keyword>